<dbReference type="InterPro" id="IPR043128">
    <property type="entry name" value="Rev_trsase/Diguanyl_cyclase"/>
</dbReference>
<feature type="region of interest" description="Disordered" evidence="3">
    <location>
        <begin position="1"/>
        <end position="63"/>
    </location>
</feature>
<dbReference type="EMBL" id="PYGB01000003">
    <property type="protein sequence ID" value="PSK86960.1"/>
    <property type="molecule type" value="Genomic_DNA"/>
</dbReference>
<dbReference type="InterPro" id="IPR001126">
    <property type="entry name" value="UmuC"/>
</dbReference>
<feature type="region of interest" description="Disordered" evidence="3">
    <location>
        <begin position="336"/>
        <end position="355"/>
    </location>
</feature>
<evidence type="ECO:0000313" key="5">
    <source>
        <dbReference type="EMBL" id="PSK86960.1"/>
    </source>
</evidence>
<dbReference type="InterPro" id="IPR050356">
    <property type="entry name" value="SulA_CellDiv_inhibitor"/>
</dbReference>
<dbReference type="CDD" id="cd03468">
    <property type="entry name" value="PolY_like"/>
    <property type="match status" value="1"/>
</dbReference>
<reference evidence="6 7" key="1">
    <citation type="submission" date="2017-03" db="EMBL/GenBank/DDBJ databases">
        <authorList>
            <person name="Afonso C.L."/>
            <person name="Miller P.J."/>
            <person name="Scott M.A."/>
            <person name="Spackman E."/>
            <person name="Goraichik I."/>
            <person name="Dimitrov K.M."/>
            <person name="Suarez D.L."/>
            <person name="Swayne D.E."/>
        </authorList>
    </citation>
    <scope>NUCLEOTIDE SEQUENCE [LARGE SCALE GENOMIC DNA]</scope>
    <source>
        <strain evidence="6 7">CECT 8367</strain>
    </source>
</reference>
<feature type="compositionally biased region" description="Low complexity" evidence="3">
    <location>
        <begin position="81"/>
        <end position="92"/>
    </location>
</feature>
<comment type="similarity">
    <text evidence="1">Belongs to the DNA polymerase type-Y family.</text>
</comment>
<evidence type="ECO:0000256" key="2">
    <source>
        <dbReference type="ARBA" id="ARBA00022763"/>
    </source>
</evidence>
<dbReference type="GO" id="GO:0006281">
    <property type="term" value="P:DNA repair"/>
    <property type="evidence" value="ECO:0007669"/>
    <property type="project" value="InterPro"/>
</dbReference>
<dbReference type="PANTHER" id="PTHR35369:SF2">
    <property type="entry name" value="BLR3025 PROTEIN"/>
    <property type="match status" value="1"/>
</dbReference>
<reference evidence="5 8" key="2">
    <citation type="submission" date="2018-03" db="EMBL/GenBank/DDBJ databases">
        <title>Genomic Encyclopedia of Archaeal and Bacterial Type Strains, Phase II (KMG-II): from individual species to whole genera.</title>
        <authorList>
            <person name="Goeker M."/>
        </authorList>
    </citation>
    <scope>NUCLEOTIDE SEQUENCE [LARGE SCALE GENOMIC DNA]</scope>
    <source>
        <strain evidence="5 8">DSM 29956</strain>
    </source>
</reference>
<dbReference type="SUPFAM" id="SSF56672">
    <property type="entry name" value="DNA/RNA polymerases"/>
    <property type="match status" value="1"/>
</dbReference>
<protein>
    <submittedName>
        <fullName evidence="6">ImpB/mucB/samB family protein</fullName>
    </submittedName>
    <submittedName>
        <fullName evidence="5">Protein ImuB</fullName>
    </submittedName>
</protein>
<feature type="compositionally biased region" description="Basic and acidic residues" evidence="3">
    <location>
        <begin position="18"/>
        <end position="29"/>
    </location>
</feature>
<dbReference type="Gene3D" id="3.30.70.270">
    <property type="match status" value="1"/>
</dbReference>
<dbReference type="InterPro" id="IPR043502">
    <property type="entry name" value="DNA/RNA_pol_sf"/>
</dbReference>
<dbReference type="AlphaFoldDB" id="A0A1X6YDI5"/>
<proteinExistence type="inferred from homology"/>
<name>A0A1X6YDI5_9RHOB</name>
<evidence type="ECO:0000313" key="7">
    <source>
        <dbReference type="Proteomes" id="UP000193495"/>
    </source>
</evidence>
<organism evidence="6 7">
    <name type="scientific">Limimaricola soesokkakensis</name>
    <dbReference type="NCBI Taxonomy" id="1343159"/>
    <lineage>
        <taxon>Bacteria</taxon>
        <taxon>Pseudomonadati</taxon>
        <taxon>Pseudomonadota</taxon>
        <taxon>Alphaproteobacteria</taxon>
        <taxon>Rhodobacterales</taxon>
        <taxon>Paracoccaceae</taxon>
        <taxon>Limimaricola</taxon>
    </lineage>
</organism>
<dbReference type="Proteomes" id="UP000193495">
    <property type="component" value="Unassembled WGS sequence"/>
</dbReference>
<evidence type="ECO:0000256" key="3">
    <source>
        <dbReference type="SAM" id="MobiDB-lite"/>
    </source>
</evidence>
<feature type="compositionally biased region" description="Low complexity" evidence="3">
    <location>
        <begin position="33"/>
        <end position="51"/>
    </location>
</feature>
<dbReference type="Pfam" id="PF00817">
    <property type="entry name" value="IMS"/>
    <property type="match status" value="1"/>
</dbReference>
<sequence length="616" mass="67226">MSGGDKLPVLAFPAPRTTEARPRAADPRRLARAAEALRAATEATSGAEGASPVEPAASKQKQEQEIFTPVGMPLPRWRAGPDAAGARPRGTGYMTGGSTTPGEADAARGIMARRILSLHLPRFAIERWQAHAARCGRALPDDVPLALAIEGPHGPVIHAVNAAAEALGIGPGARVVDMRALCPELRTAFAEPRADSAALERLMLWARRWCPWTAIDGTDALIMDITGSEHLWGGEVAMRAEIENRLAGLGLTARTAIAPTRGAAWALARFAPAICDPDALFARTDPLPVAALRLDAATVQLLDRLGLSTIGALRAVPRLSLARRFRANAPEADPLLRLDQLSGRTPEPVDSPDDPPRFAVQARLAEPVIDPVPHLPVLAEELCAGLVAAGFGARRLGLALYRTDGEVAQAQAATSQPSRDPAHMVRLFEGRLDGLDPGFGFDLITLAALVAEALPERQRRLDGTADDAEDLARLIDRLSARFGMGTLTRPLPMPSHLPERQMLWCPALHLPRRAFPPRPHRPLRLFEPPEEVRVLYAVPEGPPAQLLWRRQRLRVARFAGPERIAPEWWRDRPGTRLRDYFRIEDHTGRRFWLYREGLLDDGRGAEPRWFLHGVFA</sequence>
<dbReference type="Proteomes" id="UP000240624">
    <property type="component" value="Unassembled WGS sequence"/>
</dbReference>
<dbReference type="PANTHER" id="PTHR35369">
    <property type="entry name" value="BLR3025 PROTEIN-RELATED"/>
    <property type="match status" value="1"/>
</dbReference>
<keyword evidence="8" id="KW-1185">Reference proteome</keyword>
<evidence type="ECO:0000256" key="1">
    <source>
        <dbReference type="ARBA" id="ARBA00010945"/>
    </source>
</evidence>
<evidence type="ECO:0000259" key="4">
    <source>
        <dbReference type="Pfam" id="PF00817"/>
    </source>
</evidence>
<feature type="region of interest" description="Disordered" evidence="3">
    <location>
        <begin position="81"/>
        <end position="102"/>
    </location>
</feature>
<gene>
    <name evidence="5" type="ORF">CLV79_1036</name>
    <name evidence="6" type="ORF">LOS8367_00394</name>
</gene>
<keyword evidence="2" id="KW-0227">DNA damage</keyword>
<evidence type="ECO:0000313" key="8">
    <source>
        <dbReference type="Proteomes" id="UP000240624"/>
    </source>
</evidence>
<accession>A0A1X6YDI5</accession>
<dbReference type="Gene3D" id="3.40.1170.60">
    <property type="match status" value="1"/>
</dbReference>
<feature type="domain" description="UmuC" evidence="4">
    <location>
        <begin position="141"/>
        <end position="267"/>
    </location>
</feature>
<evidence type="ECO:0000313" key="6">
    <source>
        <dbReference type="EMBL" id="SLN18240.1"/>
    </source>
</evidence>
<dbReference type="EMBL" id="FWFY01000001">
    <property type="protein sequence ID" value="SLN18240.1"/>
    <property type="molecule type" value="Genomic_DNA"/>
</dbReference>